<dbReference type="InterPro" id="IPR040843">
    <property type="entry name" value="RAMA"/>
</dbReference>
<comment type="caution">
    <text evidence="5">The sequence shown here is derived from an EMBL/GenBank/DDBJ whole genome shotgun (WGS) entry which is preliminary data.</text>
</comment>
<evidence type="ECO:0000313" key="5">
    <source>
        <dbReference type="EMBL" id="KAG7481437.1"/>
    </source>
</evidence>
<gene>
    <name evidence="5" type="ORF">MATL_G00066580</name>
</gene>
<dbReference type="Gene3D" id="1.25.40.20">
    <property type="entry name" value="Ankyrin repeat-containing domain"/>
    <property type="match status" value="1"/>
</dbReference>
<feature type="compositionally biased region" description="Polar residues" evidence="3">
    <location>
        <begin position="264"/>
        <end position="275"/>
    </location>
</feature>
<evidence type="ECO:0000256" key="2">
    <source>
        <dbReference type="SAM" id="Coils"/>
    </source>
</evidence>
<dbReference type="SUPFAM" id="SSF48403">
    <property type="entry name" value="Ankyrin repeat"/>
    <property type="match status" value="1"/>
</dbReference>
<evidence type="ECO:0000256" key="3">
    <source>
        <dbReference type="SAM" id="MobiDB-lite"/>
    </source>
</evidence>
<dbReference type="Proteomes" id="UP001046870">
    <property type="component" value="Chromosome 4"/>
</dbReference>
<name>A0A9D3TGC7_MEGAT</name>
<evidence type="ECO:0000256" key="1">
    <source>
        <dbReference type="PROSITE-ProRule" id="PRU00023"/>
    </source>
</evidence>
<dbReference type="PROSITE" id="PS50297">
    <property type="entry name" value="ANK_REP_REGION"/>
    <property type="match status" value="2"/>
</dbReference>
<keyword evidence="2" id="KW-0175">Coiled coil</keyword>
<dbReference type="EMBL" id="JAFDVH010000004">
    <property type="protein sequence ID" value="KAG7481437.1"/>
    <property type="molecule type" value="Genomic_DNA"/>
</dbReference>
<dbReference type="PROSITE" id="PS50088">
    <property type="entry name" value="ANK_REPEAT"/>
    <property type="match status" value="2"/>
</dbReference>
<dbReference type="InterPro" id="IPR042334">
    <property type="entry name" value="ANKRD31"/>
</dbReference>
<feature type="region of interest" description="Disordered" evidence="3">
    <location>
        <begin position="254"/>
        <end position="278"/>
    </location>
</feature>
<dbReference type="AlphaFoldDB" id="A0A9D3TGC7"/>
<evidence type="ECO:0000259" key="4">
    <source>
        <dbReference type="Pfam" id="PF18755"/>
    </source>
</evidence>
<evidence type="ECO:0000313" key="6">
    <source>
        <dbReference type="Proteomes" id="UP001046870"/>
    </source>
</evidence>
<dbReference type="SMART" id="SM00248">
    <property type="entry name" value="ANK"/>
    <property type="match status" value="2"/>
</dbReference>
<dbReference type="OrthoDB" id="366390at2759"/>
<reference evidence="5" key="1">
    <citation type="submission" date="2021-01" db="EMBL/GenBank/DDBJ databases">
        <authorList>
            <person name="Zahm M."/>
            <person name="Roques C."/>
            <person name="Cabau C."/>
            <person name="Klopp C."/>
            <person name="Donnadieu C."/>
            <person name="Jouanno E."/>
            <person name="Lampietro C."/>
            <person name="Louis A."/>
            <person name="Herpin A."/>
            <person name="Echchiki A."/>
            <person name="Berthelot C."/>
            <person name="Parey E."/>
            <person name="Roest-Crollius H."/>
            <person name="Braasch I."/>
            <person name="Postlethwait J."/>
            <person name="Bobe J."/>
            <person name="Montfort J."/>
            <person name="Bouchez O."/>
            <person name="Begum T."/>
            <person name="Mejri S."/>
            <person name="Adams A."/>
            <person name="Chen W.-J."/>
            <person name="Guiguen Y."/>
        </authorList>
    </citation>
    <scope>NUCLEOTIDE SEQUENCE</scope>
    <source>
        <strain evidence="5">YG-15Mar2019-1</strain>
        <tissue evidence="5">Brain</tissue>
    </source>
</reference>
<feature type="region of interest" description="Disordered" evidence="3">
    <location>
        <begin position="535"/>
        <end position="554"/>
    </location>
</feature>
<feature type="repeat" description="ANK" evidence="1">
    <location>
        <begin position="18"/>
        <end position="50"/>
    </location>
</feature>
<feature type="repeat" description="ANK" evidence="1">
    <location>
        <begin position="51"/>
        <end position="83"/>
    </location>
</feature>
<dbReference type="InterPro" id="IPR002110">
    <property type="entry name" value="Ankyrin_rpt"/>
</dbReference>
<dbReference type="PANTHER" id="PTHR24176:SF14">
    <property type="entry name" value="ANKYRIN REPEAT DOMAIN-CONTAINING PROTEIN 31"/>
    <property type="match status" value="1"/>
</dbReference>
<organism evidence="5 6">
    <name type="scientific">Megalops atlanticus</name>
    <name type="common">Tarpon</name>
    <name type="synonym">Clupea gigantea</name>
    <dbReference type="NCBI Taxonomy" id="7932"/>
    <lineage>
        <taxon>Eukaryota</taxon>
        <taxon>Metazoa</taxon>
        <taxon>Chordata</taxon>
        <taxon>Craniata</taxon>
        <taxon>Vertebrata</taxon>
        <taxon>Euteleostomi</taxon>
        <taxon>Actinopterygii</taxon>
        <taxon>Neopterygii</taxon>
        <taxon>Teleostei</taxon>
        <taxon>Elopiformes</taxon>
        <taxon>Megalopidae</taxon>
        <taxon>Megalops</taxon>
    </lineage>
</organism>
<keyword evidence="1" id="KW-0040">ANK repeat</keyword>
<proteinExistence type="predicted"/>
<feature type="region of interest" description="Disordered" evidence="3">
    <location>
        <begin position="566"/>
        <end position="594"/>
    </location>
</feature>
<dbReference type="Pfam" id="PF18755">
    <property type="entry name" value="RAMA"/>
    <property type="match status" value="1"/>
</dbReference>
<protein>
    <recommendedName>
        <fullName evidence="4">RAMA domain-containing protein</fullName>
    </recommendedName>
</protein>
<dbReference type="PRINTS" id="PR01415">
    <property type="entry name" value="ANKYRIN"/>
</dbReference>
<sequence length="756" mass="81852">MPRALIEAGINVNQADYAGWTALHEACIKGHAAVVEELLLAGADVNSRGLEGLTPLHDAVASDHYETVQLLLQYGSNPNDKNAVGQSPLDMACHEGIKDLLSTYRGNFETQPKGSSESITECQTGVRKKNSVPCFCCEGEATLSGVQPSKKCSSESIITALEKVERKQNEMSTWKLSGPEDPGKFNEAFSQIQNVLNDVLNKHKAENRDLTRKYRIASDSFKQGILREQLTSLASRQKRLLNLLQKQNVLKLGAQTQRRKKMTRQTATQSTTAGENKSEDILHRINTSPYRITEQEAPLSRPGVSTENVFQCISGRGDTNIEPECSDSAHITSDTELVEPESADDELIDTEVADPCENIAGNEAYGGCGTPETQVCSTPTETPTGPVQSKTSYPAHQAPLPFSFQGATSSSSDKQRVPVANMNVTGSSHPQMSFLPVSSSTPSTALMDLRDHQQATQPSQTALTVVSTAHGNILSSSWSHYQPLILCQPLDLGVSNLTGLNAHQTIAGVNKCCTSAGEILPTSVSLQNVQVSRRVESNVSQTRPRNRRESSIAPLILGAESSHTALSVDNEKSAPEAAVSNAVSPDGDSASDNRPLKNLIHRGVIKPGDNVLKVTLKGSCYKASLQPDGSIKDSYGQLFLTPEQWVASLPGHNIPVSLTFAFKKVMYKSKSLSRYLMTADLGVTQAAASKQGFTPDGSSAAATVKEAPTKTSVSSFMEINKILLISDEEFMPCHLMDCHWAFFSKYEDWETLSESH</sequence>
<dbReference type="InterPro" id="IPR036770">
    <property type="entry name" value="Ankyrin_rpt-contain_sf"/>
</dbReference>
<feature type="domain" description="RAMA" evidence="4">
    <location>
        <begin position="592"/>
        <end position="650"/>
    </location>
</feature>
<keyword evidence="6" id="KW-1185">Reference proteome</keyword>
<accession>A0A9D3TGC7</accession>
<dbReference type="Pfam" id="PF12796">
    <property type="entry name" value="Ank_2"/>
    <property type="match status" value="1"/>
</dbReference>
<dbReference type="PANTHER" id="PTHR24176">
    <property type="entry name" value="ANKYRIN REPEAT DOMAIN-CONTAINING PROTEIN 31-RELATED"/>
    <property type="match status" value="1"/>
</dbReference>
<feature type="coiled-coil region" evidence="2">
    <location>
        <begin position="200"/>
        <end position="247"/>
    </location>
</feature>